<accession>A0A1J1HZR0</accession>
<dbReference type="Pfam" id="PF00059">
    <property type="entry name" value="Lectin_C"/>
    <property type="match status" value="1"/>
</dbReference>
<name>A0A1J1HZR0_9DIPT</name>
<dbReference type="InterPro" id="IPR016187">
    <property type="entry name" value="CTDL_fold"/>
</dbReference>
<dbReference type="EMBL" id="CVRI01000037">
    <property type="protein sequence ID" value="CRK93451.1"/>
    <property type="molecule type" value="Genomic_DNA"/>
</dbReference>
<dbReference type="STRING" id="568069.A0A1J1HZR0"/>
<feature type="chain" id="PRO_5012000775" evidence="1">
    <location>
        <begin position="21"/>
        <end position="291"/>
    </location>
</feature>
<feature type="signal peptide" evidence="1">
    <location>
        <begin position="1"/>
        <end position="20"/>
    </location>
</feature>
<feature type="domain" description="C-type lectin" evidence="2">
    <location>
        <begin position="144"/>
        <end position="260"/>
    </location>
</feature>
<dbReference type="Gene3D" id="3.10.100.10">
    <property type="entry name" value="Mannose-Binding Protein A, subunit A"/>
    <property type="match status" value="1"/>
</dbReference>
<dbReference type="SMART" id="SM00034">
    <property type="entry name" value="CLECT"/>
    <property type="match status" value="1"/>
</dbReference>
<keyword evidence="4" id="KW-1185">Reference proteome</keyword>
<gene>
    <name evidence="3" type="ORF">CLUMA_CG006987</name>
</gene>
<evidence type="ECO:0000259" key="2">
    <source>
        <dbReference type="PROSITE" id="PS50041"/>
    </source>
</evidence>
<keyword evidence="1" id="KW-0732">Signal</keyword>
<evidence type="ECO:0000313" key="4">
    <source>
        <dbReference type="Proteomes" id="UP000183832"/>
    </source>
</evidence>
<reference evidence="3 4" key="1">
    <citation type="submission" date="2015-04" db="EMBL/GenBank/DDBJ databases">
        <authorList>
            <person name="Syromyatnikov M.Y."/>
            <person name="Popov V.N."/>
        </authorList>
    </citation>
    <scope>NUCLEOTIDE SEQUENCE [LARGE SCALE GENOMIC DNA]</scope>
</reference>
<evidence type="ECO:0000256" key="1">
    <source>
        <dbReference type="SAM" id="SignalP"/>
    </source>
</evidence>
<dbReference type="SUPFAM" id="SSF56436">
    <property type="entry name" value="C-type lectin-like"/>
    <property type="match status" value="1"/>
</dbReference>
<dbReference type="InterPro" id="IPR001304">
    <property type="entry name" value="C-type_lectin-like"/>
</dbReference>
<dbReference type="PROSITE" id="PS50041">
    <property type="entry name" value="C_TYPE_LECTIN_2"/>
    <property type="match status" value="1"/>
</dbReference>
<protein>
    <submittedName>
        <fullName evidence="3">CLUMA_CG006987, isoform A</fullName>
    </submittedName>
</protein>
<dbReference type="OrthoDB" id="8066719at2759"/>
<dbReference type="AlphaFoldDB" id="A0A1J1HZR0"/>
<dbReference type="InterPro" id="IPR016186">
    <property type="entry name" value="C-type_lectin-like/link_sf"/>
</dbReference>
<dbReference type="CDD" id="cd00037">
    <property type="entry name" value="CLECT"/>
    <property type="match status" value="1"/>
</dbReference>
<evidence type="ECO:0000313" key="3">
    <source>
        <dbReference type="EMBL" id="CRK93451.1"/>
    </source>
</evidence>
<organism evidence="3 4">
    <name type="scientific">Clunio marinus</name>
    <dbReference type="NCBI Taxonomy" id="568069"/>
    <lineage>
        <taxon>Eukaryota</taxon>
        <taxon>Metazoa</taxon>
        <taxon>Ecdysozoa</taxon>
        <taxon>Arthropoda</taxon>
        <taxon>Hexapoda</taxon>
        <taxon>Insecta</taxon>
        <taxon>Pterygota</taxon>
        <taxon>Neoptera</taxon>
        <taxon>Endopterygota</taxon>
        <taxon>Diptera</taxon>
        <taxon>Nematocera</taxon>
        <taxon>Chironomoidea</taxon>
        <taxon>Chironomidae</taxon>
        <taxon>Clunio</taxon>
    </lineage>
</organism>
<sequence>MNYLTFMFIGSLLYLSTTKSKFCHELEGRVKRDFHPLRHCQRSNKSVIAYMKVESLEECSDFAKLNRGLAFNFSPKGREKNFFATNATFESSELEEFYNCEVLDCPEYRNFSSIVNDTRFDYYSLYTRPLPNERALCIPSVGMFVLYNKRSNYSVAYNICKSIDGTLAHIASDIRNVQLSRLLTSATKASVKERNAYIGLNETVRGKFLAPFNEPLECFNYRAWAPGHPKDIRKPGCVALTPDGSWKVFNCNRKLLFICEVNTSGPNPFTVNFNQTCNIKNPNNRFIPKLS</sequence>
<proteinExistence type="predicted"/>
<dbReference type="Proteomes" id="UP000183832">
    <property type="component" value="Unassembled WGS sequence"/>
</dbReference>